<sequence length="659" mass="71732">MEIPLLQDIVILLGLSVVVIFLFQKLKLPTILGFLATGIAFGPYGFGLIQASHDIEILSEIGVILLLFIIGLEFSLASLAKIKKVVFIGGASQVLLTIGAVVAATMALGFGLNESLFIGFLVSLSSTAIVLSLLQSSGMMNSPHGKIALGILIFQDIIVVPMMLLTPMLAGEGGNIWVELGLLIAKAAAVIVAVLISARYLVPKLLQAIVKTRSRELFIISIVVICFAVAWITSSIGLSLALGAFMAGLTISESEYSHQATGLIIPFREIFASFFFVSIGMLLDISFFVEHIGFVLLITLAVFVLKFTIIVFSSAILGFPARTSLLSGFTLFQVGEFAFILAAVGVSYDLLTDEPYQYFLAVSVLTMALTPFVMQASDKLSTALVNKSRFKHVKMNGANAGMEEVSEELKDHLIIIGYGLNGRHLAEIARNAEIPYAIIDINTDNVELGKSKGEPIFFGDASNPYMLEHLHVYKARVAVVAISDPPATRKVVSSIRSICNTVHVIARTRFFGETNEYLKLGASEVISEEFETSVEIFTRVLHQYLVPEADITNYVQGVRKENYEMLRPFFNGNANLGLPDWQDLKVISIRVETSNEEIVGVPLSEAKLRNKYGISVMAIYRNDEVQKVVDPSAHLEKGDLVYVFGSPESIGKFGQAVKG</sequence>
<feature type="transmembrane region" description="Helical" evidence="8">
    <location>
        <begin position="270"/>
        <end position="289"/>
    </location>
</feature>
<feature type="transmembrane region" description="Helical" evidence="8">
    <location>
        <begin position="147"/>
        <end position="170"/>
    </location>
</feature>
<keyword evidence="3" id="KW-0813">Transport</keyword>
<feature type="transmembrane region" description="Helical" evidence="8">
    <location>
        <begin position="30"/>
        <end position="49"/>
    </location>
</feature>
<dbReference type="Pfam" id="PF00999">
    <property type="entry name" value="Na_H_Exchanger"/>
    <property type="match status" value="1"/>
</dbReference>
<dbReference type="SUPFAM" id="SSF116726">
    <property type="entry name" value="TrkA C-terminal domain-like"/>
    <property type="match status" value="1"/>
</dbReference>
<dbReference type="AlphaFoldDB" id="G8R537"/>
<keyword evidence="4" id="KW-0633">Potassium transport</keyword>
<dbReference type="PROSITE" id="PS51201">
    <property type="entry name" value="RCK_N"/>
    <property type="match status" value="1"/>
</dbReference>
<feature type="domain" description="RCK C-terminal" evidence="10">
    <location>
        <begin position="573"/>
        <end position="659"/>
    </location>
</feature>
<keyword evidence="6 8" id="KW-1133">Transmembrane helix</keyword>
<feature type="transmembrane region" description="Helical" evidence="8">
    <location>
        <begin position="217"/>
        <end position="250"/>
    </location>
</feature>
<dbReference type="STRING" id="926562.Oweho_0023"/>
<dbReference type="SUPFAM" id="SSF51735">
    <property type="entry name" value="NAD(P)-binding Rossmann-fold domains"/>
    <property type="match status" value="1"/>
</dbReference>
<evidence type="ECO:0000256" key="1">
    <source>
        <dbReference type="ARBA" id="ARBA00004141"/>
    </source>
</evidence>
<evidence type="ECO:0000259" key="9">
    <source>
        <dbReference type="PROSITE" id="PS51201"/>
    </source>
</evidence>
<dbReference type="PANTHER" id="PTHR42751:SF3">
    <property type="entry name" value="SODIUM_GLUTAMATE SYMPORTER"/>
    <property type="match status" value="1"/>
</dbReference>
<dbReference type="InterPro" id="IPR038770">
    <property type="entry name" value="Na+/solute_symporter_sf"/>
</dbReference>
<keyword evidence="4" id="KW-0630">Potassium</keyword>
<dbReference type="PROSITE" id="PS51202">
    <property type="entry name" value="RCK_C"/>
    <property type="match status" value="1"/>
</dbReference>
<evidence type="ECO:0000256" key="4">
    <source>
        <dbReference type="ARBA" id="ARBA00022538"/>
    </source>
</evidence>
<keyword evidence="7 8" id="KW-0472">Membrane</keyword>
<dbReference type="eggNOG" id="COG0475">
    <property type="taxonomic scope" value="Bacteria"/>
</dbReference>
<dbReference type="eggNOG" id="COG1226">
    <property type="taxonomic scope" value="Bacteria"/>
</dbReference>
<organism evidence="11 12">
    <name type="scientific">Owenweeksia hongkongensis (strain DSM 17368 / CIP 108786 / JCM 12287 / NRRL B-23963 / UST20020801)</name>
    <dbReference type="NCBI Taxonomy" id="926562"/>
    <lineage>
        <taxon>Bacteria</taxon>
        <taxon>Pseudomonadati</taxon>
        <taxon>Bacteroidota</taxon>
        <taxon>Flavobacteriia</taxon>
        <taxon>Flavobacteriales</taxon>
        <taxon>Owenweeksiaceae</taxon>
        <taxon>Owenweeksia</taxon>
    </lineage>
</organism>
<dbReference type="Pfam" id="PF02254">
    <property type="entry name" value="TrkA_N"/>
    <property type="match status" value="1"/>
</dbReference>
<dbReference type="Gene3D" id="3.30.70.1450">
    <property type="entry name" value="Regulator of K+ conductance, C-terminal domain"/>
    <property type="match status" value="1"/>
</dbReference>
<reference evidence="11 12" key="1">
    <citation type="journal article" date="2012" name="Stand. Genomic Sci.">
        <title>Genome sequence of the orange-pigmented seawater bacterium Owenweeksia hongkongensis type strain (UST20020801(T)).</title>
        <authorList>
            <person name="Riedel T."/>
            <person name="Held B."/>
            <person name="Nolan M."/>
            <person name="Lucas S."/>
            <person name="Lapidus A."/>
            <person name="Tice H."/>
            <person name="Del Rio T.G."/>
            <person name="Cheng J.F."/>
            <person name="Han C."/>
            <person name="Tapia R."/>
            <person name="Goodwin L.A."/>
            <person name="Pitluck S."/>
            <person name="Liolios K."/>
            <person name="Mavromatis K."/>
            <person name="Pagani I."/>
            <person name="Ivanova N."/>
            <person name="Mikhailova N."/>
            <person name="Pati A."/>
            <person name="Chen A."/>
            <person name="Palaniappan K."/>
            <person name="Rohde M."/>
            <person name="Tindall B.J."/>
            <person name="Detter J.C."/>
            <person name="Goker M."/>
            <person name="Woyke T."/>
            <person name="Bristow J."/>
            <person name="Eisen J.A."/>
            <person name="Markowitz V."/>
            <person name="Hugenholtz P."/>
            <person name="Klenk H.P."/>
            <person name="Kyrpides N.C."/>
        </authorList>
    </citation>
    <scope>NUCLEOTIDE SEQUENCE</scope>
    <source>
        <strain evidence="12">DSM 17368 / JCM 12287 / NRRL B-23963</strain>
    </source>
</reference>
<accession>G8R537</accession>
<comment type="similarity">
    <text evidence="2">Belongs to the monovalent cation:proton antiporter 2 (CPA2) transporter (TC 2.A.37) family.</text>
</comment>
<evidence type="ECO:0000256" key="2">
    <source>
        <dbReference type="ARBA" id="ARBA00005551"/>
    </source>
</evidence>
<evidence type="ECO:0000256" key="8">
    <source>
        <dbReference type="SAM" id="Phobius"/>
    </source>
</evidence>
<proteinExistence type="inferred from homology"/>
<feature type="transmembrane region" description="Helical" evidence="8">
    <location>
        <begin position="325"/>
        <end position="346"/>
    </location>
</feature>
<evidence type="ECO:0000313" key="12">
    <source>
        <dbReference type="Proteomes" id="UP000005631"/>
    </source>
</evidence>
<feature type="transmembrane region" description="Helical" evidence="8">
    <location>
        <begin position="296"/>
        <end position="319"/>
    </location>
</feature>
<comment type="subcellular location">
    <subcellularLocation>
        <location evidence="1">Membrane</location>
        <topology evidence="1">Multi-pass membrane protein</topology>
    </subcellularLocation>
</comment>
<dbReference type="InterPro" id="IPR003148">
    <property type="entry name" value="RCK_N"/>
</dbReference>
<dbReference type="EMBL" id="CP003156">
    <property type="protein sequence ID" value="AEV31048.1"/>
    <property type="molecule type" value="Genomic_DNA"/>
</dbReference>
<dbReference type="GO" id="GO:0016020">
    <property type="term" value="C:membrane"/>
    <property type="evidence" value="ECO:0007669"/>
    <property type="project" value="UniProtKB-SubCell"/>
</dbReference>
<dbReference type="InterPro" id="IPR006037">
    <property type="entry name" value="RCK_C"/>
</dbReference>
<dbReference type="Gene3D" id="1.20.1530.20">
    <property type="match status" value="1"/>
</dbReference>
<feature type="transmembrane region" description="Helical" evidence="8">
    <location>
        <begin position="6"/>
        <end position="23"/>
    </location>
</feature>
<feature type="transmembrane region" description="Helical" evidence="8">
    <location>
        <begin position="358"/>
        <end position="377"/>
    </location>
</feature>
<feature type="transmembrane region" description="Helical" evidence="8">
    <location>
        <begin position="61"/>
        <end position="79"/>
    </location>
</feature>
<evidence type="ECO:0000256" key="7">
    <source>
        <dbReference type="ARBA" id="ARBA00023136"/>
    </source>
</evidence>
<gene>
    <name evidence="11" type="ordered locus">Oweho_0023</name>
</gene>
<dbReference type="Pfam" id="PF02080">
    <property type="entry name" value="TrkA_C"/>
    <property type="match status" value="1"/>
</dbReference>
<dbReference type="HOGENOM" id="CLU_005126_9_0_10"/>
<dbReference type="InterPro" id="IPR036721">
    <property type="entry name" value="RCK_C_sf"/>
</dbReference>
<dbReference type="PANTHER" id="PTHR42751">
    <property type="entry name" value="SODIUM/HYDROGEN EXCHANGER FAMILY/TRKA DOMAIN PROTEIN"/>
    <property type="match status" value="1"/>
</dbReference>
<dbReference type="Gene3D" id="3.40.50.720">
    <property type="entry name" value="NAD(P)-binding Rossmann-like Domain"/>
    <property type="match status" value="1"/>
</dbReference>
<keyword evidence="12" id="KW-1185">Reference proteome</keyword>
<dbReference type="eggNOG" id="COG0490">
    <property type="taxonomic scope" value="Bacteria"/>
</dbReference>
<dbReference type="InterPro" id="IPR006153">
    <property type="entry name" value="Cation/H_exchanger_TM"/>
</dbReference>
<dbReference type="InterPro" id="IPR036291">
    <property type="entry name" value="NAD(P)-bd_dom_sf"/>
</dbReference>
<dbReference type="GO" id="GO:1902600">
    <property type="term" value="P:proton transmembrane transport"/>
    <property type="evidence" value="ECO:0007669"/>
    <property type="project" value="InterPro"/>
</dbReference>
<protein>
    <submittedName>
        <fullName evidence="11">Kef-type K+ transport system, membrane component</fullName>
    </submittedName>
</protein>
<dbReference type="GO" id="GO:0008324">
    <property type="term" value="F:monoatomic cation transmembrane transporter activity"/>
    <property type="evidence" value="ECO:0007669"/>
    <property type="project" value="InterPro"/>
</dbReference>
<evidence type="ECO:0000313" key="11">
    <source>
        <dbReference type="EMBL" id="AEV31048.1"/>
    </source>
</evidence>
<dbReference type="PATRIC" id="fig|926562.3.peg.20"/>
<dbReference type="GO" id="GO:0006813">
    <property type="term" value="P:potassium ion transport"/>
    <property type="evidence" value="ECO:0007669"/>
    <property type="project" value="UniProtKB-KW"/>
</dbReference>
<feature type="transmembrane region" description="Helical" evidence="8">
    <location>
        <begin position="116"/>
        <end position="135"/>
    </location>
</feature>
<keyword evidence="5 8" id="KW-0812">Transmembrane</keyword>
<evidence type="ECO:0000256" key="5">
    <source>
        <dbReference type="ARBA" id="ARBA00022692"/>
    </source>
</evidence>
<dbReference type="RefSeq" id="WP_014200409.1">
    <property type="nucleotide sequence ID" value="NC_016599.1"/>
</dbReference>
<keyword evidence="4" id="KW-0406">Ion transport</keyword>
<dbReference type="Proteomes" id="UP000005631">
    <property type="component" value="Chromosome"/>
</dbReference>
<evidence type="ECO:0000256" key="6">
    <source>
        <dbReference type="ARBA" id="ARBA00022989"/>
    </source>
</evidence>
<dbReference type="GO" id="GO:0015297">
    <property type="term" value="F:antiporter activity"/>
    <property type="evidence" value="ECO:0007669"/>
    <property type="project" value="InterPro"/>
</dbReference>
<dbReference type="KEGG" id="oho:Oweho_0023"/>
<feature type="transmembrane region" description="Helical" evidence="8">
    <location>
        <begin position="86"/>
        <end position="110"/>
    </location>
</feature>
<feature type="domain" description="RCK N-terminal" evidence="9">
    <location>
        <begin position="410"/>
        <end position="527"/>
    </location>
</feature>
<dbReference type="OrthoDB" id="9781411at2"/>
<feature type="transmembrane region" description="Helical" evidence="8">
    <location>
        <begin position="176"/>
        <end position="196"/>
    </location>
</feature>
<name>G8R537_OWEHD</name>
<evidence type="ECO:0000259" key="10">
    <source>
        <dbReference type="PROSITE" id="PS51202"/>
    </source>
</evidence>
<evidence type="ECO:0000256" key="3">
    <source>
        <dbReference type="ARBA" id="ARBA00022448"/>
    </source>
</evidence>